<evidence type="ECO:0000256" key="1">
    <source>
        <dbReference type="ARBA" id="ARBA00012502"/>
    </source>
</evidence>
<keyword evidence="2" id="KW-0560">Oxidoreductase</keyword>
<evidence type="ECO:0000256" key="4">
    <source>
        <dbReference type="ARBA" id="ARBA00048782"/>
    </source>
</evidence>
<keyword evidence="7" id="KW-1185">Reference proteome</keyword>
<evidence type="ECO:0000256" key="3">
    <source>
        <dbReference type="ARBA" id="ARBA00047806"/>
    </source>
</evidence>
<dbReference type="EC" id="1.8.4.11" evidence="1"/>
<dbReference type="GO" id="GO:0008113">
    <property type="term" value="F:peptide-methionine (S)-S-oxide reductase activity"/>
    <property type="evidence" value="ECO:0007669"/>
    <property type="project" value="UniProtKB-EC"/>
</dbReference>
<dbReference type="InterPro" id="IPR002569">
    <property type="entry name" value="Met_Sox_Rdtase_MsrA_dom"/>
</dbReference>
<dbReference type="KEGG" id="dwd:DSCW_43870"/>
<organism evidence="6 7">
    <name type="scientific">Desulfosarcina widdelii</name>
    <dbReference type="NCBI Taxonomy" id="947919"/>
    <lineage>
        <taxon>Bacteria</taxon>
        <taxon>Pseudomonadati</taxon>
        <taxon>Thermodesulfobacteriota</taxon>
        <taxon>Desulfobacteria</taxon>
        <taxon>Desulfobacterales</taxon>
        <taxon>Desulfosarcinaceae</taxon>
        <taxon>Desulfosarcina</taxon>
    </lineage>
</organism>
<dbReference type="PANTHER" id="PTHR43774">
    <property type="entry name" value="PEPTIDE METHIONINE SULFOXIDE REDUCTASE"/>
    <property type="match status" value="1"/>
</dbReference>
<dbReference type="Gene3D" id="3.30.1060.10">
    <property type="entry name" value="Peptide methionine sulphoxide reductase MsrA"/>
    <property type="match status" value="1"/>
</dbReference>
<dbReference type="Proteomes" id="UP000427769">
    <property type="component" value="Chromosome"/>
</dbReference>
<dbReference type="Pfam" id="PF01625">
    <property type="entry name" value="PMSR"/>
    <property type="match status" value="1"/>
</dbReference>
<sequence>MGYAGGRRPDPTYRHIGDHTETVQVDYDPKRITYGQLLDFFWKSHTPNSPSRSGQYMRAVFYHDENQRGQAEASKAALEKELGRSVHTRVVPLHSFTMAEDYHQKYLLKQQHRLKAEMSRIYPSHRDFVDSTAVGRINGYAGGNGSKEHFERDIERLGLSDAGKQALRNIVERQWDYERQ</sequence>
<dbReference type="EMBL" id="AP021875">
    <property type="protein sequence ID" value="BBO76970.1"/>
    <property type="molecule type" value="Genomic_DNA"/>
</dbReference>
<evidence type="ECO:0000313" key="6">
    <source>
        <dbReference type="EMBL" id="BBO76970.1"/>
    </source>
</evidence>
<name>A0A5K7Z886_9BACT</name>
<comment type="catalytic activity">
    <reaction evidence="4">
        <text>[thioredoxin]-disulfide + L-methionine + H2O = L-methionine (S)-S-oxide + [thioredoxin]-dithiol</text>
        <dbReference type="Rhea" id="RHEA:19993"/>
        <dbReference type="Rhea" id="RHEA-COMP:10698"/>
        <dbReference type="Rhea" id="RHEA-COMP:10700"/>
        <dbReference type="ChEBI" id="CHEBI:15377"/>
        <dbReference type="ChEBI" id="CHEBI:29950"/>
        <dbReference type="ChEBI" id="CHEBI:50058"/>
        <dbReference type="ChEBI" id="CHEBI:57844"/>
        <dbReference type="ChEBI" id="CHEBI:58772"/>
        <dbReference type="EC" id="1.8.4.11"/>
    </reaction>
</comment>
<dbReference type="PANTHER" id="PTHR43774:SF1">
    <property type="entry name" value="PEPTIDE METHIONINE SULFOXIDE REDUCTASE MSRA 2"/>
    <property type="match status" value="1"/>
</dbReference>
<evidence type="ECO:0000259" key="5">
    <source>
        <dbReference type="Pfam" id="PF01625"/>
    </source>
</evidence>
<evidence type="ECO:0000313" key="7">
    <source>
        <dbReference type="Proteomes" id="UP000427769"/>
    </source>
</evidence>
<dbReference type="AlphaFoldDB" id="A0A5K7Z886"/>
<dbReference type="SUPFAM" id="SSF55068">
    <property type="entry name" value="Peptide methionine sulfoxide reductase"/>
    <property type="match status" value="1"/>
</dbReference>
<dbReference type="InterPro" id="IPR036509">
    <property type="entry name" value="Met_Sox_Rdtase_MsrA_sf"/>
</dbReference>
<comment type="catalytic activity">
    <reaction evidence="3">
        <text>L-methionyl-[protein] + [thioredoxin]-disulfide + H2O = L-methionyl-(S)-S-oxide-[protein] + [thioredoxin]-dithiol</text>
        <dbReference type="Rhea" id="RHEA:14217"/>
        <dbReference type="Rhea" id="RHEA-COMP:10698"/>
        <dbReference type="Rhea" id="RHEA-COMP:10700"/>
        <dbReference type="Rhea" id="RHEA-COMP:12313"/>
        <dbReference type="Rhea" id="RHEA-COMP:12315"/>
        <dbReference type="ChEBI" id="CHEBI:15377"/>
        <dbReference type="ChEBI" id="CHEBI:16044"/>
        <dbReference type="ChEBI" id="CHEBI:29950"/>
        <dbReference type="ChEBI" id="CHEBI:44120"/>
        <dbReference type="ChEBI" id="CHEBI:50058"/>
        <dbReference type="EC" id="1.8.4.11"/>
    </reaction>
</comment>
<accession>A0A5K7Z886</accession>
<protein>
    <recommendedName>
        <fullName evidence="1">peptide-methionine (S)-S-oxide reductase</fullName>
        <ecNumber evidence="1">1.8.4.11</ecNumber>
    </recommendedName>
</protein>
<proteinExistence type="predicted"/>
<reference evidence="6 7" key="1">
    <citation type="submission" date="2019-11" db="EMBL/GenBank/DDBJ databases">
        <title>Comparative genomics of hydrocarbon-degrading Desulfosarcina strains.</title>
        <authorList>
            <person name="Watanabe M."/>
            <person name="Kojima H."/>
            <person name="Fukui M."/>
        </authorList>
    </citation>
    <scope>NUCLEOTIDE SEQUENCE [LARGE SCALE GENOMIC DNA]</scope>
    <source>
        <strain evidence="6 7">PP31</strain>
    </source>
</reference>
<feature type="domain" description="Peptide methionine sulphoxide reductase MsrA" evidence="5">
    <location>
        <begin position="2"/>
        <end position="113"/>
    </location>
</feature>
<evidence type="ECO:0000256" key="2">
    <source>
        <dbReference type="ARBA" id="ARBA00023002"/>
    </source>
</evidence>
<gene>
    <name evidence="6" type="ORF">DSCW_43870</name>
</gene>